<dbReference type="RefSeq" id="WP_184753210.1">
    <property type="nucleotide sequence ID" value="NZ_BAABEK010000052.1"/>
</dbReference>
<evidence type="ECO:0000313" key="4">
    <source>
        <dbReference type="Proteomes" id="UP000534286"/>
    </source>
</evidence>
<feature type="transmembrane region" description="Helical" evidence="2">
    <location>
        <begin position="94"/>
        <end position="119"/>
    </location>
</feature>
<sequence>MSKSRWPLLLLATSGWLTLLVTQVADTGPLRVTVSVVFLLTCPGAAVLALARPLLGRRDHTGDAMESMALTVAISVSVGIIVSEAFFMSGTFTMRAAVTVLAAITSAAALGALFTGWLARRRPAGRRAREEREEREEPAPVSDAS</sequence>
<feature type="region of interest" description="Disordered" evidence="1">
    <location>
        <begin position="124"/>
        <end position="145"/>
    </location>
</feature>
<keyword evidence="2" id="KW-1133">Transmembrane helix</keyword>
<feature type="transmembrane region" description="Helical" evidence="2">
    <location>
        <begin position="34"/>
        <end position="55"/>
    </location>
</feature>
<feature type="compositionally biased region" description="Basic and acidic residues" evidence="1">
    <location>
        <begin position="127"/>
        <end position="138"/>
    </location>
</feature>
<dbReference type="InterPro" id="IPR036259">
    <property type="entry name" value="MFS_trans_sf"/>
</dbReference>
<evidence type="ECO:0000256" key="2">
    <source>
        <dbReference type="SAM" id="Phobius"/>
    </source>
</evidence>
<organism evidence="3 4">
    <name type="scientific">Streptosporangium album</name>
    <dbReference type="NCBI Taxonomy" id="47479"/>
    <lineage>
        <taxon>Bacteria</taxon>
        <taxon>Bacillati</taxon>
        <taxon>Actinomycetota</taxon>
        <taxon>Actinomycetes</taxon>
        <taxon>Streptosporangiales</taxon>
        <taxon>Streptosporangiaceae</taxon>
        <taxon>Streptosporangium</taxon>
    </lineage>
</organism>
<gene>
    <name evidence="3" type="ORF">FHR32_001011</name>
</gene>
<dbReference type="AlphaFoldDB" id="A0A7W7W7G3"/>
<protein>
    <submittedName>
        <fullName evidence="3">Putative membrane protein</fullName>
    </submittedName>
</protein>
<dbReference type="SUPFAM" id="SSF103473">
    <property type="entry name" value="MFS general substrate transporter"/>
    <property type="match status" value="1"/>
</dbReference>
<keyword evidence="2" id="KW-0472">Membrane</keyword>
<dbReference type="Proteomes" id="UP000534286">
    <property type="component" value="Unassembled WGS sequence"/>
</dbReference>
<name>A0A7W7W7G3_9ACTN</name>
<keyword evidence="4" id="KW-1185">Reference proteome</keyword>
<dbReference type="EMBL" id="JACHJU010000001">
    <property type="protein sequence ID" value="MBB4936706.1"/>
    <property type="molecule type" value="Genomic_DNA"/>
</dbReference>
<feature type="transmembrane region" description="Helical" evidence="2">
    <location>
        <begin position="67"/>
        <end position="88"/>
    </location>
</feature>
<evidence type="ECO:0000256" key="1">
    <source>
        <dbReference type="SAM" id="MobiDB-lite"/>
    </source>
</evidence>
<evidence type="ECO:0000313" key="3">
    <source>
        <dbReference type="EMBL" id="MBB4936706.1"/>
    </source>
</evidence>
<proteinExistence type="predicted"/>
<keyword evidence="2" id="KW-0812">Transmembrane</keyword>
<accession>A0A7W7W7G3</accession>
<comment type="caution">
    <text evidence="3">The sequence shown here is derived from an EMBL/GenBank/DDBJ whole genome shotgun (WGS) entry which is preliminary data.</text>
</comment>
<reference evidence="3 4" key="1">
    <citation type="submission" date="2020-08" db="EMBL/GenBank/DDBJ databases">
        <title>Sequencing the genomes of 1000 actinobacteria strains.</title>
        <authorList>
            <person name="Klenk H.-P."/>
        </authorList>
    </citation>
    <scope>NUCLEOTIDE SEQUENCE [LARGE SCALE GENOMIC DNA]</scope>
    <source>
        <strain evidence="3 4">DSM 43023</strain>
    </source>
</reference>